<dbReference type="SMART" id="SM00226">
    <property type="entry name" value="LMWPc"/>
    <property type="match status" value="1"/>
</dbReference>
<dbReference type="Proteomes" id="UP000886390">
    <property type="component" value="Unassembled WGS sequence"/>
</dbReference>
<reference evidence="7" key="1">
    <citation type="journal article" date="2020" name="mSystems">
        <title>Genome- and Community-Level Interaction Insights into Carbon Utilization and Element Cycling Functions of Hydrothermarchaeota in Hydrothermal Sediment.</title>
        <authorList>
            <person name="Zhou Z."/>
            <person name="Liu Y."/>
            <person name="Xu W."/>
            <person name="Pan J."/>
            <person name="Luo Z.H."/>
            <person name="Li M."/>
        </authorList>
    </citation>
    <scope>NUCLEOTIDE SEQUENCE [LARGE SCALE GENOMIC DNA]</scope>
    <source>
        <strain evidence="7">HyVt-507</strain>
    </source>
</reference>
<organism evidence="7">
    <name type="scientific">Sulfurimonas autotrophica</name>
    <dbReference type="NCBI Taxonomy" id="202747"/>
    <lineage>
        <taxon>Bacteria</taxon>
        <taxon>Pseudomonadati</taxon>
        <taxon>Campylobacterota</taxon>
        <taxon>Epsilonproteobacteria</taxon>
        <taxon>Campylobacterales</taxon>
        <taxon>Sulfurimonadaceae</taxon>
        <taxon>Sulfurimonas</taxon>
    </lineage>
</organism>
<feature type="active site" description="Nucleophile" evidence="5">
    <location>
        <position position="8"/>
    </location>
</feature>
<evidence type="ECO:0000259" key="6">
    <source>
        <dbReference type="SMART" id="SM00226"/>
    </source>
</evidence>
<dbReference type="SUPFAM" id="SSF52788">
    <property type="entry name" value="Phosphotyrosine protein phosphatases I"/>
    <property type="match status" value="1"/>
</dbReference>
<evidence type="ECO:0000256" key="2">
    <source>
        <dbReference type="ARBA" id="ARBA00013064"/>
    </source>
</evidence>
<dbReference type="InterPro" id="IPR017867">
    <property type="entry name" value="Tyr_phospatase_low_mol_wt"/>
</dbReference>
<sequence>MHSVLFVCLGNICRSPLAEAIAQKKVEELAVDVLVDSAGTGDWHIGEAPCEHSIKIAKLHGLDISHLRARKVTQADLEKFELIVALDENNLLHLKKMGAKNLVKLGDFGYEGADVPDPYFFDGFEGFHAVFEMIEVCVNNLFQIKLQQKDK</sequence>
<protein>
    <recommendedName>
        <fullName evidence="2">protein-tyrosine-phosphatase</fullName>
        <ecNumber evidence="2">3.1.3.48</ecNumber>
    </recommendedName>
</protein>
<evidence type="ECO:0000256" key="4">
    <source>
        <dbReference type="ARBA" id="ARBA00022912"/>
    </source>
</evidence>
<dbReference type="EMBL" id="DRNH01000290">
    <property type="protein sequence ID" value="HFB54155.1"/>
    <property type="molecule type" value="Genomic_DNA"/>
</dbReference>
<dbReference type="InterPro" id="IPR036196">
    <property type="entry name" value="Ptyr_pPase_sf"/>
</dbReference>
<dbReference type="Gene3D" id="3.40.50.2300">
    <property type="match status" value="1"/>
</dbReference>
<evidence type="ECO:0000313" key="7">
    <source>
        <dbReference type="EMBL" id="HFB54155.1"/>
    </source>
</evidence>
<dbReference type="PRINTS" id="PR00719">
    <property type="entry name" value="LMWPTPASE"/>
</dbReference>
<dbReference type="PANTHER" id="PTHR11717">
    <property type="entry name" value="LOW MOLECULAR WEIGHT PROTEIN TYROSINE PHOSPHATASE"/>
    <property type="match status" value="1"/>
</dbReference>
<dbReference type="EC" id="3.1.3.48" evidence="2"/>
<keyword evidence="4" id="KW-0904">Protein phosphatase</keyword>
<proteinExistence type="inferred from homology"/>
<feature type="active site" description="Proton donor" evidence="5">
    <location>
        <position position="117"/>
    </location>
</feature>
<feature type="domain" description="Phosphotyrosine protein phosphatase I" evidence="6">
    <location>
        <begin position="2"/>
        <end position="144"/>
    </location>
</feature>
<dbReference type="GO" id="GO:0004725">
    <property type="term" value="F:protein tyrosine phosphatase activity"/>
    <property type="evidence" value="ECO:0007669"/>
    <property type="project" value="UniProtKB-EC"/>
</dbReference>
<evidence type="ECO:0000256" key="5">
    <source>
        <dbReference type="PIRSR" id="PIRSR617867-1"/>
    </source>
</evidence>
<dbReference type="PANTHER" id="PTHR11717:SF7">
    <property type="entry name" value="LOW MOLECULAR WEIGHT PHOSPHOTYROSINE PROTEIN PHOSPHATASE"/>
    <property type="match status" value="1"/>
</dbReference>
<comment type="similarity">
    <text evidence="1">Belongs to the low molecular weight phosphotyrosine protein phosphatase family.</text>
</comment>
<dbReference type="InterPro" id="IPR050438">
    <property type="entry name" value="LMW_PTPase"/>
</dbReference>
<dbReference type="InterPro" id="IPR023485">
    <property type="entry name" value="Ptyr_pPase"/>
</dbReference>
<feature type="active site" evidence="5">
    <location>
        <position position="14"/>
    </location>
</feature>
<evidence type="ECO:0000256" key="1">
    <source>
        <dbReference type="ARBA" id="ARBA00011063"/>
    </source>
</evidence>
<dbReference type="Pfam" id="PF01451">
    <property type="entry name" value="LMWPc"/>
    <property type="match status" value="1"/>
</dbReference>
<dbReference type="CDD" id="cd16343">
    <property type="entry name" value="LMWPTP"/>
    <property type="match status" value="1"/>
</dbReference>
<dbReference type="AlphaFoldDB" id="A0A7C3GC78"/>
<keyword evidence="3" id="KW-0378">Hydrolase</keyword>
<accession>A0A7C3GC78</accession>
<gene>
    <name evidence="7" type="ORF">ENJ67_05415</name>
</gene>
<comment type="caution">
    <text evidence="7">The sequence shown here is derived from an EMBL/GenBank/DDBJ whole genome shotgun (WGS) entry which is preliminary data.</text>
</comment>
<name>A0A7C3GC78_9BACT</name>
<evidence type="ECO:0000256" key="3">
    <source>
        <dbReference type="ARBA" id="ARBA00022801"/>
    </source>
</evidence>